<gene>
    <name evidence="10" type="ORF">GCM10009838_51640</name>
</gene>
<dbReference type="InterPro" id="IPR000772">
    <property type="entry name" value="Ricin_B_lectin"/>
</dbReference>
<dbReference type="CDD" id="cd00161">
    <property type="entry name" value="beta-trefoil_Ricin-like"/>
    <property type="match status" value="1"/>
</dbReference>
<dbReference type="InterPro" id="IPR000933">
    <property type="entry name" value="Glyco_hydro_29"/>
</dbReference>
<evidence type="ECO:0000256" key="6">
    <source>
        <dbReference type="ARBA" id="ARBA00022837"/>
    </source>
</evidence>
<evidence type="ECO:0000256" key="5">
    <source>
        <dbReference type="ARBA" id="ARBA00022801"/>
    </source>
</evidence>
<dbReference type="Pfam" id="PF14200">
    <property type="entry name" value="RicinB_lectin_2"/>
    <property type="match status" value="1"/>
</dbReference>
<organism evidence="10 11">
    <name type="scientific">Catenulispora subtropica</name>
    <dbReference type="NCBI Taxonomy" id="450798"/>
    <lineage>
        <taxon>Bacteria</taxon>
        <taxon>Bacillati</taxon>
        <taxon>Actinomycetota</taxon>
        <taxon>Actinomycetes</taxon>
        <taxon>Catenulisporales</taxon>
        <taxon>Catenulisporaceae</taxon>
        <taxon>Catenulispora</taxon>
    </lineage>
</organism>
<dbReference type="Pfam" id="PF00754">
    <property type="entry name" value="F5_F8_type_C"/>
    <property type="match status" value="1"/>
</dbReference>
<keyword evidence="3" id="KW-0479">Metal-binding</keyword>
<dbReference type="InterPro" id="IPR006585">
    <property type="entry name" value="FTP1"/>
</dbReference>
<protein>
    <recommendedName>
        <fullName evidence="2">alpha-L-fucosidase</fullName>
        <ecNumber evidence="2">3.2.1.51</ecNumber>
    </recommendedName>
</protein>
<dbReference type="Gene3D" id="2.80.10.50">
    <property type="match status" value="2"/>
</dbReference>
<keyword evidence="11" id="KW-1185">Reference proteome</keyword>
<sequence>MSAPHHSPIPHCGGTVRHRLLPAALAAAALVSSLSAFGRAAATTNPPPNPIVTISATDTTAQILAKAAVVTPNSQQLAWQREELTGFIHFGPNTYTGSEVGSGTESPNLIQPTSLNTDQWAADFKNAGFKKVILVAKHHDGMLMFPSAYSSYGIAASSWDGGQGDLVKSFTDSAHRLGLKVGIYLSPADLHEAQSGGRYGDGSTAKSVTIPSDTSETVDGKTFTFTSDDYNTYYENTLYELLTRYGTVDELWFDGYNPTNRPQPYDYRDWFQMVRALQPTAAMFGGPDLRWVGNENGVARASEWSVVPQTGTADPDGTRSPTFGDTATDVASDARMTTQSSYLAWSPAECDARLEPTWFWHPNQAPKTLDQLTAMYYSSVGQNCQLLLDVPPDQSGRFDAADEAALAGFGRQIASTFATDLARGATVANDTGTTSTAGDDPGNVVDGDDATAWQPTGTTGSLVLDLGAAKTFDVVALQEDIQIGQRVETFAVDIWNGSTWQQAASATTVGYKRLLQLSNPVTASKVRLRITGSRSLPPAIATVGLFYDGRVFDLAAGTPATSSSTVYGGVPTRAVDGDTDGTWADGSVSHTDSQANAWWQTDLGSSRRLGSVAIWNRTDCCSDRLSDYWVFISDQPFDTALTPAQQAARPGVWSNHQSTKAGTPTRLNVNATGRYIMVQLSGTNYLSLAEVQAFAPSTDFSLSASQPMASVPAGTGTTSTVATSVVLGSPDAVVLSASGLPAGATATFSPATVTAGGSSTLTIHTAPDTPVGDSLVTITGTGSQDTHTAQLTLSVTAPLLTSGGVYAIGRAGTGQVIDDPGSSTVPSTQLIVYVGNGGTNQHWIATATADGGYTIKSSASGLCADVTGSSTSPGAAIIQYGCTGNANQRWYPVATPGGYGLQSASSGLYVGPGGTVNGLTVLTQQSTPTAWSFARVG</sequence>
<evidence type="ECO:0000313" key="11">
    <source>
        <dbReference type="Proteomes" id="UP001499854"/>
    </source>
</evidence>
<dbReference type="InterPro" id="IPR008979">
    <property type="entry name" value="Galactose-bd-like_sf"/>
</dbReference>
<keyword evidence="5" id="KW-0378">Hydrolase</keyword>
<evidence type="ECO:0000256" key="4">
    <source>
        <dbReference type="ARBA" id="ARBA00022729"/>
    </source>
</evidence>
<dbReference type="PROSITE" id="PS50022">
    <property type="entry name" value="FA58C_3"/>
    <property type="match status" value="1"/>
</dbReference>
<dbReference type="InterPro" id="IPR035992">
    <property type="entry name" value="Ricin_B-like_lectins"/>
</dbReference>
<evidence type="ECO:0000256" key="7">
    <source>
        <dbReference type="ARBA" id="ARBA00023157"/>
    </source>
</evidence>
<dbReference type="PANTHER" id="PTHR10030">
    <property type="entry name" value="ALPHA-L-FUCOSIDASE"/>
    <property type="match status" value="1"/>
</dbReference>
<dbReference type="SMART" id="SM00458">
    <property type="entry name" value="RICIN"/>
    <property type="match status" value="1"/>
</dbReference>
<dbReference type="Gene3D" id="3.20.20.80">
    <property type="entry name" value="Glycosidases"/>
    <property type="match status" value="1"/>
</dbReference>
<dbReference type="Pfam" id="PF22633">
    <property type="entry name" value="F5_F8_type_C_2"/>
    <property type="match status" value="1"/>
</dbReference>
<reference evidence="11" key="1">
    <citation type="journal article" date="2019" name="Int. J. Syst. Evol. Microbiol.">
        <title>The Global Catalogue of Microorganisms (GCM) 10K type strain sequencing project: providing services to taxonomists for standard genome sequencing and annotation.</title>
        <authorList>
            <consortium name="The Broad Institute Genomics Platform"/>
            <consortium name="The Broad Institute Genome Sequencing Center for Infectious Disease"/>
            <person name="Wu L."/>
            <person name="Ma J."/>
        </authorList>
    </citation>
    <scope>NUCLEOTIDE SEQUENCE [LARGE SCALE GENOMIC DNA]</scope>
    <source>
        <strain evidence="11">JCM 16013</strain>
    </source>
</reference>
<dbReference type="EMBL" id="BAAAQM010000031">
    <property type="protein sequence ID" value="GAA1983554.1"/>
    <property type="molecule type" value="Genomic_DNA"/>
</dbReference>
<keyword evidence="7" id="KW-1015">Disulfide bond</keyword>
<feature type="domain" description="F5/8 type C" evidence="9">
    <location>
        <begin position="539"/>
        <end position="696"/>
    </location>
</feature>
<dbReference type="SMART" id="SM00607">
    <property type="entry name" value="FTP"/>
    <property type="match status" value="1"/>
</dbReference>
<dbReference type="PANTHER" id="PTHR10030:SF37">
    <property type="entry name" value="ALPHA-L-FUCOSIDASE-RELATED"/>
    <property type="match status" value="1"/>
</dbReference>
<name>A0ABP5DNS1_9ACTN</name>
<accession>A0ABP5DNS1</accession>
<dbReference type="InterPro" id="IPR000421">
    <property type="entry name" value="FA58C"/>
</dbReference>
<dbReference type="Gene3D" id="2.60.120.260">
    <property type="entry name" value="Galactose-binding domain-like"/>
    <property type="match status" value="2"/>
</dbReference>
<dbReference type="SMART" id="SM00812">
    <property type="entry name" value="Alpha_L_fucos"/>
    <property type="match status" value="1"/>
</dbReference>
<proteinExistence type="inferred from homology"/>
<dbReference type="SUPFAM" id="SSF51445">
    <property type="entry name" value="(Trans)glycosidases"/>
    <property type="match status" value="1"/>
</dbReference>
<dbReference type="Pfam" id="PF01120">
    <property type="entry name" value="Alpha_L_fucos"/>
    <property type="match status" value="1"/>
</dbReference>
<dbReference type="EC" id="3.2.1.51" evidence="2"/>
<evidence type="ECO:0000256" key="8">
    <source>
        <dbReference type="ARBA" id="ARBA00023295"/>
    </source>
</evidence>
<evidence type="ECO:0000256" key="1">
    <source>
        <dbReference type="ARBA" id="ARBA00007951"/>
    </source>
</evidence>
<evidence type="ECO:0000313" key="10">
    <source>
        <dbReference type="EMBL" id="GAA1983554.1"/>
    </source>
</evidence>
<dbReference type="PROSITE" id="PS50231">
    <property type="entry name" value="RICIN_B_LECTIN"/>
    <property type="match status" value="1"/>
</dbReference>
<dbReference type="SUPFAM" id="SSF50370">
    <property type="entry name" value="Ricin B-like lectins"/>
    <property type="match status" value="1"/>
</dbReference>
<evidence type="ECO:0000256" key="3">
    <source>
        <dbReference type="ARBA" id="ARBA00022723"/>
    </source>
</evidence>
<evidence type="ECO:0000256" key="2">
    <source>
        <dbReference type="ARBA" id="ARBA00012662"/>
    </source>
</evidence>
<evidence type="ECO:0000259" key="9">
    <source>
        <dbReference type="PROSITE" id="PS50022"/>
    </source>
</evidence>
<dbReference type="InterPro" id="IPR017853">
    <property type="entry name" value="GH"/>
</dbReference>
<dbReference type="InterPro" id="IPR057739">
    <property type="entry name" value="Glyco_hydro_29_N"/>
</dbReference>
<comment type="similarity">
    <text evidence="1">Belongs to the glycosyl hydrolase 29 family.</text>
</comment>
<keyword evidence="4" id="KW-0732">Signal</keyword>
<comment type="caution">
    <text evidence="10">The sequence shown here is derived from an EMBL/GenBank/DDBJ whole genome shotgun (WGS) entry which is preliminary data.</text>
</comment>
<dbReference type="SUPFAM" id="SSF49785">
    <property type="entry name" value="Galactose-binding domain-like"/>
    <property type="match status" value="2"/>
</dbReference>
<keyword evidence="6" id="KW-0106">Calcium</keyword>
<dbReference type="Proteomes" id="UP001499854">
    <property type="component" value="Unassembled WGS sequence"/>
</dbReference>
<keyword evidence="8" id="KW-0326">Glycosidase</keyword>